<protein>
    <submittedName>
        <fullName evidence="2">Uncharacterized protein</fullName>
    </submittedName>
</protein>
<accession>A0A0W8E5B5</accession>
<comment type="caution">
    <text evidence="2">The sequence shown here is derived from an EMBL/GenBank/DDBJ whole genome shotgun (WGS) entry which is preliminary data.</text>
</comment>
<keyword evidence="1" id="KW-0472">Membrane</keyword>
<dbReference type="AlphaFoldDB" id="A0A0W8E5B5"/>
<gene>
    <name evidence="2" type="ORF">ASZ90_018769</name>
</gene>
<organism evidence="2">
    <name type="scientific">hydrocarbon metagenome</name>
    <dbReference type="NCBI Taxonomy" id="938273"/>
    <lineage>
        <taxon>unclassified sequences</taxon>
        <taxon>metagenomes</taxon>
        <taxon>ecological metagenomes</taxon>
    </lineage>
</organism>
<keyword evidence="1" id="KW-1133">Transmembrane helix</keyword>
<name>A0A0W8E5B5_9ZZZZ</name>
<evidence type="ECO:0000256" key="1">
    <source>
        <dbReference type="SAM" id="Phobius"/>
    </source>
</evidence>
<keyword evidence="1" id="KW-0812">Transmembrane</keyword>
<feature type="transmembrane region" description="Helical" evidence="1">
    <location>
        <begin position="9"/>
        <end position="30"/>
    </location>
</feature>
<evidence type="ECO:0000313" key="2">
    <source>
        <dbReference type="EMBL" id="KUG03807.1"/>
    </source>
</evidence>
<dbReference type="EMBL" id="LNQE01001867">
    <property type="protein sequence ID" value="KUG03807.1"/>
    <property type="molecule type" value="Genomic_DNA"/>
</dbReference>
<reference evidence="2" key="1">
    <citation type="journal article" date="2015" name="Proc. Natl. Acad. Sci. U.S.A.">
        <title>Networks of energetic and metabolic interactions define dynamics in microbial communities.</title>
        <authorList>
            <person name="Embree M."/>
            <person name="Liu J.K."/>
            <person name="Al-Bassam M.M."/>
            <person name="Zengler K."/>
        </authorList>
    </citation>
    <scope>NUCLEOTIDE SEQUENCE</scope>
</reference>
<proteinExistence type="predicted"/>
<sequence length="177" mass="20903">MPKKNEFKIVLFIIAFVITFSLGLGAYYLYSRYNVEKPLLTQIDKLSSVEESVMEKQDSIYRISVTLGRVENVQEIYKQLDGIAAHKLGKGQYQIIINTQNNTIMDRVHYDIQPIVYEALANNQYVWMRDEIGRIAKQEQLEYKMFIDDYRVYLQFRDGDDYQYYIIDRNGSKHEAA</sequence>